<feature type="chain" id="PRO_5022222171" description="Alginate export domain-containing protein" evidence="1">
    <location>
        <begin position="31"/>
        <end position="499"/>
    </location>
</feature>
<sequence length="499" mass="54858" precursor="true">MAHPVLRMLVAAAVSGFAAAASAQALPALADVPTYDPAEASVDAAGIGSAEAMPSPETVVAEMQGLQPIAESPYDGLALMGQLPAATESSGSWLRRGLWYADVDAVVMQRTWDSNGFILVQEFDNAFDQSVGSINAFLFRSTVPVQEHSLSESSPGYDGAGRLALGRFLFRDTANRDHNVEMVVFGGPEWNELTSSEAQLTEGGQGMYEIQNDIFGNSLQATLPPTVQVRDQRGLHIPASLDGSGPTRVDFIPSFASFDRARAMQTEYSSDFQSWEWNYSLAQRMRRDRMEMNPAGQWVRRAQPGFTWDYLAGLRYFDVGERFDWNAQGIVLEAPEVTFTRVGNTSFYENNDPMQITDTTGAMNIQTSNNLFGFQLGGGLTYETDRWNVSIFSKHGFMVNDARATTNVTFSDPDDASIALNSFGRDLHENGLSYLTQGGVTARYHLRPNLSLRVGWEFMYATGLALAPNQIDFNPATNQLHITGDTFYSGVTAGTEFYW</sequence>
<evidence type="ECO:0000256" key="1">
    <source>
        <dbReference type="SAM" id="SignalP"/>
    </source>
</evidence>
<dbReference type="Pfam" id="PF07585">
    <property type="entry name" value="BBP7"/>
    <property type="match status" value="1"/>
</dbReference>
<accession>A0A518KEW0</accession>
<gene>
    <name evidence="2" type="ORF">Spa11_45640</name>
</gene>
<organism evidence="2 3">
    <name type="scientific">Botrimarina mediterranea</name>
    <dbReference type="NCBI Taxonomy" id="2528022"/>
    <lineage>
        <taxon>Bacteria</taxon>
        <taxon>Pseudomonadati</taxon>
        <taxon>Planctomycetota</taxon>
        <taxon>Planctomycetia</taxon>
        <taxon>Pirellulales</taxon>
        <taxon>Lacipirellulaceae</taxon>
        <taxon>Botrimarina</taxon>
    </lineage>
</organism>
<evidence type="ECO:0000313" key="3">
    <source>
        <dbReference type="Proteomes" id="UP000316426"/>
    </source>
</evidence>
<reference evidence="2 3" key="1">
    <citation type="submission" date="2019-02" db="EMBL/GenBank/DDBJ databases">
        <title>Deep-cultivation of Planctomycetes and their phenomic and genomic characterization uncovers novel biology.</title>
        <authorList>
            <person name="Wiegand S."/>
            <person name="Jogler M."/>
            <person name="Boedeker C."/>
            <person name="Pinto D."/>
            <person name="Vollmers J."/>
            <person name="Rivas-Marin E."/>
            <person name="Kohn T."/>
            <person name="Peeters S.H."/>
            <person name="Heuer A."/>
            <person name="Rast P."/>
            <person name="Oberbeckmann S."/>
            <person name="Bunk B."/>
            <person name="Jeske O."/>
            <person name="Meyerdierks A."/>
            <person name="Storesund J.E."/>
            <person name="Kallscheuer N."/>
            <person name="Luecker S."/>
            <person name="Lage O.M."/>
            <person name="Pohl T."/>
            <person name="Merkel B.J."/>
            <person name="Hornburger P."/>
            <person name="Mueller R.-W."/>
            <person name="Bruemmer F."/>
            <person name="Labrenz M."/>
            <person name="Spormann A.M."/>
            <person name="Op den Camp H."/>
            <person name="Overmann J."/>
            <person name="Amann R."/>
            <person name="Jetten M.S.M."/>
            <person name="Mascher T."/>
            <person name="Medema M.H."/>
            <person name="Devos D.P."/>
            <person name="Kaster A.-K."/>
            <person name="Ovreas L."/>
            <person name="Rohde M."/>
            <person name="Galperin M.Y."/>
            <person name="Jogler C."/>
        </authorList>
    </citation>
    <scope>NUCLEOTIDE SEQUENCE [LARGE SCALE GENOMIC DNA]</scope>
    <source>
        <strain evidence="2 3">Spa11</strain>
    </source>
</reference>
<dbReference type="InterPro" id="IPR011446">
    <property type="entry name" value="BBP7"/>
</dbReference>
<feature type="signal peptide" evidence="1">
    <location>
        <begin position="1"/>
        <end position="30"/>
    </location>
</feature>
<protein>
    <recommendedName>
        <fullName evidence="4">Alginate export domain-containing protein</fullName>
    </recommendedName>
</protein>
<keyword evidence="1" id="KW-0732">Signal</keyword>
<name>A0A518KEW0_9BACT</name>
<dbReference type="EMBL" id="CP036349">
    <property type="protein sequence ID" value="QDV76334.1"/>
    <property type="molecule type" value="Genomic_DNA"/>
</dbReference>
<dbReference type="KEGG" id="bmei:Spa11_45640"/>
<evidence type="ECO:0000313" key="2">
    <source>
        <dbReference type="EMBL" id="QDV76334.1"/>
    </source>
</evidence>
<proteinExistence type="predicted"/>
<dbReference type="AlphaFoldDB" id="A0A518KEW0"/>
<evidence type="ECO:0008006" key="4">
    <source>
        <dbReference type="Google" id="ProtNLM"/>
    </source>
</evidence>
<keyword evidence="3" id="KW-1185">Reference proteome</keyword>
<dbReference type="RefSeq" id="WP_145116780.1">
    <property type="nucleotide sequence ID" value="NZ_CP036349.1"/>
</dbReference>
<dbReference type="Proteomes" id="UP000316426">
    <property type="component" value="Chromosome"/>
</dbReference>